<gene>
    <name evidence="2" type="ORF">CEXT_662501</name>
</gene>
<reference evidence="2 3" key="1">
    <citation type="submission" date="2021-06" db="EMBL/GenBank/DDBJ databases">
        <title>Caerostris extrusa draft genome.</title>
        <authorList>
            <person name="Kono N."/>
            <person name="Arakawa K."/>
        </authorList>
    </citation>
    <scope>NUCLEOTIDE SEQUENCE [LARGE SCALE GENOMIC DNA]</scope>
</reference>
<sequence length="103" mass="11382">MKCLLPQPVMSPPPFSYHIIATSQGIVKYSAENEPRCCCNLCSGVAKTGGNGAQSAFFYGDISAIYTEQYMDTMRNHSDSLMPSEMSTDLEDSANKVMWQKEV</sequence>
<dbReference type="Proteomes" id="UP001054945">
    <property type="component" value="Unassembled WGS sequence"/>
</dbReference>
<evidence type="ECO:0000256" key="1">
    <source>
        <dbReference type="SAM" id="MobiDB-lite"/>
    </source>
</evidence>
<proteinExistence type="predicted"/>
<comment type="caution">
    <text evidence="2">The sequence shown here is derived from an EMBL/GenBank/DDBJ whole genome shotgun (WGS) entry which is preliminary data.</text>
</comment>
<dbReference type="EMBL" id="BPLR01014287">
    <property type="protein sequence ID" value="GIY67834.1"/>
    <property type="molecule type" value="Genomic_DNA"/>
</dbReference>
<dbReference type="AlphaFoldDB" id="A0AAV4VDY5"/>
<organism evidence="2 3">
    <name type="scientific">Caerostris extrusa</name>
    <name type="common">Bark spider</name>
    <name type="synonym">Caerostris bankana</name>
    <dbReference type="NCBI Taxonomy" id="172846"/>
    <lineage>
        <taxon>Eukaryota</taxon>
        <taxon>Metazoa</taxon>
        <taxon>Ecdysozoa</taxon>
        <taxon>Arthropoda</taxon>
        <taxon>Chelicerata</taxon>
        <taxon>Arachnida</taxon>
        <taxon>Araneae</taxon>
        <taxon>Araneomorphae</taxon>
        <taxon>Entelegynae</taxon>
        <taxon>Araneoidea</taxon>
        <taxon>Araneidae</taxon>
        <taxon>Caerostris</taxon>
    </lineage>
</organism>
<feature type="region of interest" description="Disordered" evidence="1">
    <location>
        <begin position="77"/>
        <end position="96"/>
    </location>
</feature>
<accession>A0AAV4VDY5</accession>
<name>A0AAV4VDY5_CAEEX</name>
<evidence type="ECO:0000313" key="2">
    <source>
        <dbReference type="EMBL" id="GIY67834.1"/>
    </source>
</evidence>
<keyword evidence="3" id="KW-1185">Reference proteome</keyword>
<evidence type="ECO:0000313" key="3">
    <source>
        <dbReference type="Proteomes" id="UP001054945"/>
    </source>
</evidence>
<protein>
    <submittedName>
        <fullName evidence="2">Uncharacterized protein</fullName>
    </submittedName>
</protein>